<dbReference type="AlphaFoldDB" id="A0A8H2E7Q6"/>
<gene>
    <name evidence="2" type="ORF">EYR41_000058</name>
</gene>
<protein>
    <submittedName>
        <fullName evidence="2">Uncharacterized protein</fullName>
    </submittedName>
</protein>
<evidence type="ECO:0000313" key="2">
    <source>
        <dbReference type="EMBL" id="TGJ72934.1"/>
    </source>
</evidence>
<sequence length="304" mass="33996">MTWSSTTYYYVVPNKGRTMHRRFLDCHYLILEQSPPSVHPQHSRSMSNNRFAGMIPPLMLVNPSDLQMNGVRVDGSLLSSKTFIDSMTASFNQHETMSPSTPEFIDSPSSTVSADSFMPPTPQQMHHGRFLCPEPNCSYSIIGLNSGAELEQHVASGSHVNHPVEFDLELNNEDQSGYSAPMWGSKNGDYFALPTQPKGKGIEGHCACRYCNPHVAAVEPEIQPQQSLELPPPVGGNGFDHRTWQQNMKLEKAMQAVLQQHQRMREAEVIQQSISFANTVQPFGNFYGAPQMPVYPVYNNAFAY</sequence>
<evidence type="ECO:0000313" key="3">
    <source>
        <dbReference type="Proteomes" id="UP000297595"/>
    </source>
</evidence>
<evidence type="ECO:0000256" key="1">
    <source>
        <dbReference type="SAM" id="MobiDB-lite"/>
    </source>
</evidence>
<feature type="region of interest" description="Disordered" evidence="1">
    <location>
        <begin position="94"/>
        <end position="113"/>
    </location>
</feature>
<dbReference type="EMBL" id="SOZJ01000001">
    <property type="protein sequence ID" value="TGJ72934.1"/>
    <property type="molecule type" value="Genomic_DNA"/>
</dbReference>
<proteinExistence type="predicted"/>
<name>A0A8H2E7Q6_ORBOL</name>
<reference evidence="2 3" key="1">
    <citation type="submission" date="2019-03" db="EMBL/GenBank/DDBJ databases">
        <title>Nematode-trapping fungi genome.</title>
        <authorList>
            <person name="Vidal-Diez De Ulzurrun G."/>
        </authorList>
    </citation>
    <scope>NUCLEOTIDE SEQUENCE [LARGE SCALE GENOMIC DNA]</scope>
    <source>
        <strain evidence="2 3">TWF154</strain>
    </source>
</reference>
<organism evidence="2 3">
    <name type="scientific">Orbilia oligospora</name>
    <name type="common">Nematode-trapping fungus</name>
    <name type="synonym">Arthrobotrys oligospora</name>
    <dbReference type="NCBI Taxonomy" id="2813651"/>
    <lineage>
        <taxon>Eukaryota</taxon>
        <taxon>Fungi</taxon>
        <taxon>Dikarya</taxon>
        <taxon>Ascomycota</taxon>
        <taxon>Pezizomycotina</taxon>
        <taxon>Orbiliomycetes</taxon>
        <taxon>Orbiliales</taxon>
        <taxon>Orbiliaceae</taxon>
        <taxon>Orbilia</taxon>
    </lineage>
</organism>
<comment type="caution">
    <text evidence="2">The sequence shown here is derived from an EMBL/GenBank/DDBJ whole genome shotgun (WGS) entry which is preliminary data.</text>
</comment>
<accession>A0A8H2E7Q6</accession>
<dbReference type="Proteomes" id="UP000297595">
    <property type="component" value="Unassembled WGS sequence"/>
</dbReference>